<dbReference type="AlphaFoldDB" id="A0A1C3ESM3"/>
<keyword evidence="2" id="KW-1185">Reference proteome</keyword>
<dbReference type="Proteomes" id="UP000094936">
    <property type="component" value="Unassembled WGS sequence"/>
</dbReference>
<name>A0A1C3ESM3_9GAMM</name>
<evidence type="ECO:0000313" key="1">
    <source>
        <dbReference type="EMBL" id="ODA36260.1"/>
    </source>
</evidence>
<organism evidence="1 2">
    <name type="scientific">Veronia pacifica</name>
    <dbReference type="NCBI Taxonomy" id="1080227"/>
    <lineage>
        <taxon>Bacteria</taxon>
        <taxon>Pseudomonadati</taxon>
        <taxon>Pseudomonadota</taxon>
        <taxon>Gammaproteobacteria</taxon>
        <taxon>Vibrionales</taxon>
        <taxon>Vibrionaceae</taxon>
        <taxon>Veronia</taxon>
    </lineage>
</organism>
<sequence>MNFKIIPLCLFTSLCMVGCGGGDAGSTTGAKGTGGSGSSITRKGNFYYSVFNYTDSIKKFRIVENEKWGDAFRIVWGNILSEGQVLKDSLQANANPQKPSTLEGMVDFEMLNDQDTPVDHKNGFIGELGPDHSYAYFMTKTITQGTQLPASYEQVDVFPYAKKDIKGKVPVISYLRDGDIILNRQCTDSYQSSSISQLDIKRGDSFSFSCPEGSELSGGSITYRVSGENDFQTTSFDLNLISAVNTFKYPALVLHNQPAKGTDYKIEIAELDN</sequence>
<gene>
    <name evidence="1" type="ORF">A8L45_01280</name>
</gene>
<dbReference type="EMBL" id="LYBM01000001">
    <property type="protein sequence ID" value="ODA36260.1"/>
    <property type="molecule type" value="Genomic_DNA"/>
</dbReference>
<proteinExistence type="predicted"/>
<accession>A0A1C3ESM3</accession>
<dbReference type="RefSeq" id="WP_068898396.1">
    <property type="nucleotide sequence ID" value="NZ_JBHUIF010000002.1"/>
</dbReference>
<protein>
    <submittedName>
        <fullName evidence="1">Uncharacterized protein</fullName>
    </submittedName>
</protein>
<dbReference type="OrthoDB" id="9830375at2"/>
<reference evidence="1 2" key="1">
    <citation type="submission" date="2016-05" db="EMBL/GenBank/DDBJ databases">
        <title>Genomic Taxonomy of the Vibrionaceae.</title>
        <authorList>
            <person name="Gomez-Gil B."/>
            <person name="Enciso-Ibarra J."/>
        </authorList>
    </citation>
    <scope>NUCLEOTIDE SEQUENCE [LARGE SCALE GENOMIC DNA]</scope>
    <source>
        <strain evidence="1 2">CAIM 1920</strain>
    </source>
</reference>
<evidence type="ECO:0000313" key="2">
    <source>
        <dbReference type="Proteomes" id="UP000094936"/>
    </source>
</evidence>
<comment type="caution">
    <text evidence="1">The sequence shown here is derived from an EMBL/GenBank/DDBJ whole genome shotgun (WGS) entry which is preliminary data.</text>
</comment>